<feature type="non-terminal residue" evidence="1">
    <location>
        <position position="1"/>
    </location>
</feature>
<name>A0A3B1DBK7_9ZZZZ</name>
<proteinExistence type="predicted"/>
<accession>A0A3B1DBK7</accession>
<dbReference type="Pfam" id="PF18886">
    <property type="entry name" value="DUF5649"/>
    <property type="match status" value="2"/>
</dbReference>
<dbReference type="InterPro" id="IPR043709">
    <property type="entry name" value="DUF5649"/>
</dbReference>
<sequence length="390" mass="40533">AGGGQLTVTGASSFTGATAVSLTNTANNFTGAVSLNSSGGNATIATNNALNLGTSTIGGNLIVTVANGNGLIVSGNQTTGGTIAVTTANDITLAGGLFSSSASASAVTLTSTAGGIFDGDTTGALDISAPTGGLVVNSVTGFGTLANPIETKLASIDLNNTGTGNVNIFETDGLNIVKINHTGTGDIKVSHLGTLTGETNAIAADGIETFFNRDSNGQILPGLGVTLSEASTAKTVNTATSIEGNYFATNLPSNSGSKTVTGILSGSSSGPFVTNVFNEKFELVQVARKTRKAHKGLKGFARFWKPSATKNTEMVKRPARKSVREEAKLRGKTLEKRKRLERKRRAKIRNARIERLGDTAALPKKQRRKSRRKKQTNTWFSQTLETFFKK</sequence>
<reference evidence="1" key="1">
    <citation type="submission" date="2018-06" db="EMBL/GenBank/DDBJ databases">
        <authorList>
            <person name="Zhirakovskaya E."/>
        </authorList>
    </citation>
    <scope>NUCLEOTIDE SEQUENCE</scope>
</reference>
<protein>
    <submittedName>
        <fullName evidence="1">Uncharacterized protein</fullName>
    </submittedName>
</protein>
<dbReference type="AlphaFoldDB" id="A0A3B1DBK7"/>
<organism evidence="1">
    <name type="scientific">hydrothermal vent metagenome</name>
    <dbReference type="NCBI Taxonomy" id="652676"/>
    <lineage>
        <taxon>unclassified sequences</taxon>
        <taxon>metagenomes</taxon>
        <taxon>ecological metagenomes</taxon>
    </lineage>
</organism>
<evidence type="ECO:0000313" key="1">
    <source>
        <dbReference type="EMBL" id="VAX33424.1"/>
    </source>
</evidence>
<dbReference type="EMBL" id="UOGG01000247">
    <property type="protein sequence ID" value="VAX33424.1"/>
    <property type="molecule type" value="Genomic_DNA"/>
</dbReference>
<gene>
    <name evidence="1" type="ORF">MNBD_NITROSPINAE05-11</name>
</gene>